<keyword evidence="10" id="KW-1185">Reference proteome</keyword>
<sequence>MARRFLAVLTLAFAALASDASAHAVLTRATPADGARLARPPHELRLEFSEPLAPRFRVVRLLDARGRSVAGTRVRAGGSRGVIVTLPRLPRGAYQVTWEVLAADDGHVTGGALAFGIGTRPIAARAAGGPGAAPAPLEAALRWLDLTLLVGLIGALAMSALLGRVASPIAHEPLRRLRAAAAIAAAAGAALGLVLLAREVARIGSTVAPGASVGDVLRTRWGELWLAREALLAALVATALGWRASRDPAVTAPRRHARRGAGGAAGEVGS</sequence>
<feature type="signal peptide" evidence="7">
    <location>
        <begin position="1"/>
        <end position="24"/>
    </location>
</feature>
<evidence type="ECO:0000313" key="10">
    <source>
        <dbReference type="Proteomes" id="UP001149140"/>
    </source>
</evidence>
<dbReference type="PANTHER" id="PTHR34820:SF4">
    <property type="entry name" value="INNER MEMBRANE PROTEIN YEBZ"/>
    <property type="match status" value="1"/>
</dbReference>
<evidence type="ECO:0000256" key="2">
    <source>
        <dbReference type="ARBA" id="ARBA00022723"/>
    </source>
</evidence>
<keyword evidence="6" id="KW-1133">Transmembrane helix</keyword>
<dbReference type="AlphaFoldDB" id="A0A9X3N0K8"/>
<dbReference type="InterPro" id="IPR014756">
    <property type="entry name" value="Ig_E-set"/>
</dbReference>
<keyword evidence="6" id="KW-0472">Membrane</keyword>
<dbReference type="SUPFAM" id="SSF81296">
    <property type="entry name" value="E set domains"/>
    <property type="match status" value="1"/>
</dbReference>
<feature type="non-terminal residue" evidence="9">
    <location>
        <position position="270"/>
    </location>
</feature>
<dbReference type="Gene3D" id="2.60.40.1220">
    <property type="match status" value="1"/>
</dbReference>
<feature type="transmembrane region" description="Helical" evidence="6">
    <location>
        <begin position="177"/>
        <end position="197"/>
    </location>
</feature>
<dbReference type="GO" id="GO:0005507">
    <property type="term" value="F:copper ion binding"/>
    <property type="evidence" value="ECO:0007669"/>
    <property type="project" value="InterPro"/>
</dbReference>
<evidence type="ECO:0000256" key="3">
    <source>
        <dbReference type="ARBA" id="ARBA00022729"/>
    </source>
</evidence>
<dbReference type="GO" id="GO:0005886">
    <property type="term" value="C:plasma membrane"/>
    <property type="evidence" value="ECO:0007669"/>
    <property type="project" value="TreeGrafter"/>
</dbReference>
<protein>
    <submittedName>
        <fullName evidence="9">Copper resistance protein CopC</fullName>
    </submittedName>
</protein>
<evidence type="ECO:0000256" key="5">
    <source>
        <dbReference type="SAM" id="MobiDB-lite"/>
    </source>
</evidence>
<feature type="domain" description="CopC" evidence="8">
    <location>
        <begin position="23"/>
        <end position="116"/>
    </location>
</feature>
<dbReference type="InterPro" id="IPR032694">
    <property type="entry name" value="CopC/D"/>
</dbReference>
<keyword evidence="3 7" id="KW-0732">Signal</keyword>
<name>A0A9X3N0K8_9ACTN</name>
<reference evidence="9" key="1">
    <citation type="submission" date="2022-10" db="EMBL/GenBank/DDBJ databases">
        <title>The WGS of Solirubrobacter ginsenosidimutans DSM 21036.</title>
        <authorList>
            <person name="Jiang Z."/>
        </authorList>
    </citation>
    <scope>NUCLEOTIDE SEQUENCE</scope>
    <source>
        <strain evidence="9">DSM 21036</strain>
    </source>
</reference>
<evidence type="ECO:0000259" key="8">
    <source>
        <dbReference type="Pfam" id="PF04234"/>
    </source>
</evidence>
<dbReference type="GO" id="GO:0046688">
    <property type="term" value="P:response to copper ion"/>
    <property type="evidence" value="ECO:0007669"/>
    <property type="project" value="InterPro"/>
</dbReference>
<evidence type="ECO:0000256" key="4">
    <source>
        <dbReference type="ARBA" id="ARBA00023008"/>
    </source>
</evidence>
<evidence type="ECO:0000256" key="1">
    <source>
        <dbReference type="ARBA" id="ARBA00004196"/>
    </source>
</evidence>
<feature type="compositionally biased region" description="Gly residues" evidence="5">
    <location>
        <begin position="260"/>
        <end position="270"/>
    </location>
</feature>
<proteinExistence type="predicted"/>
<dbReference type="GO" id="GO:0006825">
    <property type="term" value="P:copper ion transport"/>
    <property type="evidence" value="ECO:0007669"/>
    <property type="project" value="InterPro"/>
</dbReference>
<keyword evidence="6" id="KW-0812">Transmembrane</keyword>
<organism evidence="9 10">
    <name type="scientific">Solirubrobacter ginsenosidimutans</name>
    <dbReference type="NCBI Taxonomy" id="490573"/>
    <lineage>
        <taxon>Bacteria</taxon>
        <taxon>Bacillati</taxon>
        <taxon>Actinomycetota</taxon>
        <taxon>Thermoleophilia</taxon>
        <taxon>Solirubrobacterales</taxon>
        <taxon>Solirubrobacteraceae</taxon>
        <taxon>Solirubrobacter</taxon>
    </lineage>
</organism>
<dbReference type="PANTHER" id="PTHR34820">
    <property type="entry name" value="INNER MEMBRANE PROTEIN YEBZ"/>
    <property type="match status" value="1"/>
</dbReference>
<keyword evidence="2" id="KW-0479">Metal-binding</keyword>
<dbReference type="EMBL" id="JAPDOD010000038">
    <property type="protein sequence ID" value="MDA0164795.1"/>
    <property type="molecule type" value="Genomic_DNA"/>
</dbReference>
<accession>A0A9X3N0K8</accession>
<dbReference type="Proteomes" id="UP001149140">
    <property type="component" value="Unassembled WGS sequence"/>
</dbReference>
<keyword evidence="4" id="KW-0186">Copper</keyword>
<dbReference type="InterPro" id="IPR007348">
    <property type="entry name" value="CopC_dom"/>
</dbReference>
<comment type="caution">
    <text evidence="9">The sequence shown here is derived from an EMBL/GenBank/DDBJ whole genome shotgun (WGS) entry which is preliminary data.</text>
</comment>
<dbReference type="RefSeq" id="WP_270044047.1">
    <property type="nucleotide sequence ID" value="NZ_JAPDOD010000038.1"/>
</dbReference>
<dbReference type="InterPro" id="IPR014755">
    <property type="entry name" value="Cu-Rt/internalin_Ig-like"/>
</dbReference>
<dbReference type="GO" id="GO:0042597">
    <property type="term" value="C:periplasmic space"/>
    <property type="evidence" value="ECO:0007669"/>
    <property type="project" value="InterPro"/>
</dbReference>
<evidence type="ECO:0000256" key="6">
    <source>
        <dbReference type="SAM" id="Phobius"/>
    </source>
</evidence>
<feature type="region of interest" description="Disordered" evidence="5">
    <location>
        <begin position="251"/>
        <end position="270"/>
    </location>
</feature>
<feature type="transmembrane region" description="Helical" evidence="6">
    <location>
        <begin position="146"/>
        <end position="165"/>
    </location>
</feature>
<feature type="chain" id="PRO_5040900669" evidence="7">
    <location>
        <begin position="25"/>
        <end position="270"/>
    </location>
</feature>
<gene>
    <name evidence="9" type="ORF">OM076_31290</name>
</gene>
<dbReference type="Pfam" id="PF04234">
    <property type="entry name" value="CopC"/>
    <property type="match status" value="1"/>
</dbReference>
<evidence type="ECO:0000313" key="9">
    <source>
        <dbReference type="EMBL" id="MDA0164795.1"/>
    </source>
</evidence>
<comment type="subcellular location">
    <subcellularLocation>
        <location evidence="1">Cell envelope</location>
    </subcellularLocation>
</comment>
<dbReference type="GO" id="GO:0030313">
    <property type="term" value="C:cell envelope"/>
    <property type="evidence" value="ECO:0007669"/>
    <property type="project" value="UniProtKB-SubCell"/>
</dbReference>
<evidence type="ECO:0000256" key="7">
    <source>
        <dbReference type="SAM" id="SignalP"/>
    </source>
</evidence>